<dbReference type="Proteomes" id="UP000008783">
    <property type="component" value="Unassembled WGS sequence"/>
</dbReference>
<evidence type="ECO:0000313" key="2">
    <source>
        <dbReference type="EMBL" id="EHS64516.1"/>
    </source>
</evidence>
<proteinExistence type="predicted"/>
<keyword evidence="3" id="KW-1185">Reference proteome</keyword>
<dbReference type="HOGENOM" id="CLU_1441713_0_0_1"/>
<dbReference type="EMBL" id="DS178268">
    <property type="protein sequence ID" value="EHS64516.1"/>
    <property type="molecule type" value="Genomic_DNA"/>
</dbReference>
<dbReference type="InParanoid" id="H6QPZ3"/>
<dbReference type="PANTHER" id="PTHR37848">
    <property type="entry name" value="EXPRESSED PROTEIN"/>
    <property type="match status" value="1"/>
</dbReference>
<dbReference type="KEGG" id="pgr:PGTG_20978"/>
<gene>
    <name evidence="2" type="ORF">PGTG_20978</name>
</gene>
<dbReference type="VEuPathDB" id="FungiDB:PGTG_20978"/>
<evidence type="ECO:0000313" key="3">
    <source>
        <dbReference type="Proteomes" id="UP000008783"/>
    </source>
</evidence>
<accession>H6QPZ3</accession>
<protein>
    <submittedName>
        <fullName evidence="2">Uncharacterized protein</fullName>
    </submittedName>
</protein>
<organism evidence="2 3">
    <name type="scientific">Puccinia graminis f. sp. tritici (strain CRL 75-36-700-3 / race SCCL)</name>
    <name type="common">Black stem rust fungus</name>
    <dbReference type="NCBI Taxonomy" id="418459"/>
    <lineage>
        <taxon>Eukaryota</taxon>
        <taxon>Fungi</taxon>
        <taxon>Dikarya</taxon>
        <taxon>Basidiomycota</taxon>
        <taxon>Pucciniomycotina</taxon>
        <taxon>Pucciniomycetes</taxon>
        <taxon>Pucciniales</taxon>
        <taxon>Pucciniaceae</taxon>
        <taxon>Puccinia</taxon>
    </lineage>
</organism>
<name>H6QPZ3_PUCGT</name>
<dbReference type="PANTHER" id="PTHR37848:SF1">
    <property type="entry name" value="SUN DOMAIN-CONTAINING PROTEIN"/>
    <property type="match status" value="1"/>
</dbReference>
<feature type="compositionally biased region" description="Basic and acidic residues" evidence="1">
    <location>
        <begin position="75"/>
        <end position="98"/>
    </location>
</feature>
<feature type="compositionally biased region" description="Low complexity" evidence="1">
    <location>
        <begin position="101"/>
        <end position="114"/>
    </location>
</feature>
<dbReference type="AlphaFoldDB" id="H6QPZ3"/>
<dbReference type="RefSeq" id="XP_003890430.1">
    <property type="nucleotide sequence ID" value="XM_003890381.1"/>
</dbReference>
<sequence length="188" mass="20081">MKAICLLESIKSLPSSTGGVVIQEQRLTSFLPPILQPAERGATGPACARRLLRGSCAVAANFFTAMSKVQSSTKSDGHHIHRHSSDSIDSDEPPRYSDEPSGSSAATYQQQSSALDPSLSGKSVEPSGFFPTSSAPCPLAGDLEAGQSANDTQPPEFSVYQASYTADKLGNITRFEVILTFWVHMFIN</sequence>
<feature type="region of interest" description="Disordered" evidence="1">
    <location>
        <begin position="73"/>
        <end position="127"/>
    </location>
</feature>
<dbReference type="GeneID" id="13542670"/>
<reference evidence="3" key="1">
    <citation type="journal article" date="2011" name="Proc. Natl. Acad. Sci. U.S.A.">
        <title>Obligate biotrophy features unraveled by the genomic analysis of rust fungi.</title>
        <authorList>
            <person name="Duplessis S."/>
            <person name="Cuomo C.A."/>
            <person name="Lin Y.-C."/>
            <person name="Aerts A."/>
            <person name="Tisserant E."/>
            <person name="Veneault-Fourrey C."/>
            <person name="Joly D.L."/>
            <person name="Hacquard S."/>
            <person name="Amselem J."/>
            <person name="Cantarel B.L."/>
            <person name="Chiu R."/>
            <person name="Coutinho P.M."/>
            <person name="Feau N."/>
            <person name="Field M."/>
            <person name="Frey P."/>
            <person name="Gelhaye E."/>
            <person name="Goldberg J."/>
            <person name="Grabherr M.G."/>
            <person name="Kodira C.D."/>
            <person name="Kohler A."/>
            <person name="Kuees U."/>
            <person name="Lindquist E.A."/>
            <person name="Lucas S.M."/>
            <person name="Mago R."/>
            <person name="Mauceli E."/>
            <person name="Morin E."/>
            <person name="Murat C."/>
            <person name="Pangilinan J.L."/>
            <person name="Park R."/>
            <person name="Pearson M."/>
            <person name="Quesneville H."/>
            <person name="Rouhier N."/>
            <person name="Sakthikumar S."/>
            <person name="Salamov A.A."/>
            <person name="Schmutz J."/>
            <person name="Selles B."/>
            <person name="Shapiro H."/>
            <person name="Tanguay P."/>
            <person name="Tuskan G.A."/>
            <person name="Henrissat B."/>
            <person name="Van de Peer Y."/>
            <person name="Rouze P."/>
            <person name="Ellis J.G."/>
            <person name="Dodds P.N."/>
            <person name="Schein J.E."/>
            <person name="Zhong S."/>
            <person name="Hamelin R.C."/>
            <person name="Grigoriev I.V."/>
            <person name="Szabo L.J."/>
            <person name="Martin F."/>
        </authorList>
    </citation>
    <scope>NUCLEOTIDE SEQUENCE [LARGE SCALE GENOMIC DNA]</scope>
    <source>
        <strain evidence="3">CRL 75-36-700-3 / race SCCL</strain>
    </source>
</reference>
<evidence type="ECO:0000256" key="1">
    <source>
        <dbReference type="SAM" id="MobiDB-lite"/>
    </source>
</evidence>